<organism evidence="16 17">
    <name type="scientific">Vespula pensylvanica</name>
    <name type="common">Western yellow jacket</name>
    <name type="synonym">Wasp</name>
    <dbReference type="NCBI Taxonomy" id="30213"/>
    <lineage>
        <taxon>Eukaryota</taxon>
        <taxon>Metazoa</taxon>
        <taxon>Ecdysozoa</taxon>
        <taxon>Arthropoda</taxon>
        <taxon>Hexapoda</taxon>
        <taxon>Insecta</taxon>
        <taxon>Pterygota</taxon>
        <taxon>Neoptera</taxon>
        <taxon>Endopterygota</taxon>
        <taxon>Hymenoptera</taxon>
        <taxon>Apocrita</taxon>
        <taxon>Aculeata</taxon>
        <taxon>Vespoidea</taxon>
        <taxon>Vespidae</taxon>
        <taxon>Vespinae</taxon>
        <taxon>Vespula</taxon>
    </lineage>
</organism>
<dbReference type="Pfam" id="PF23593">
    <property type="entry name" value="HEAT_ATR"/>
    <property type="match status" value="1"/>
</dbReference>
<protein>
    <recommendedName>
        <fullName evidence="12">Serine/threonine-protein kinase ATR</fullName>
        <ecNumber evidence="3">2.7.11.1</ecNumber>
    </recommendedName>
</protein>
<dbReference type="PANTHER" id="PTHR11139:SF69">
    <property type="entry name" value="SERINE_THREONINE-PROTEIN KINASE ATR"/>
    <property type="match status" value="1"/>
</dbReference>
<dbReference type="InterPro" id="IPR000403">
    <property type="entry name" value="PI3/4_kinase_cat_dom"/>
</dbReference>
<dbReference type="EMBL" id="JACSDY010000001">
    <property type="protein sequence ID" value="KAF7438041.1"/>
    <property type="molecule type" value="Genomic_DNA"/>
</dbReference>
<dbReference type="InterPro" id="IPR016024">
    <property type="entry name" value="ARM-type_fold"/>
</dbReference>
<dbReference type="Pfam" id="PF02259">
    <property type="entry name" value="FAT"/>
    <property type="match status" value="1"/>
</dbReference>
<dbReference type="SUPFAM" id="SSF48371">
    <property type="entry name" value="ARM repeat"/>
    <property type="match status" value="2"/>
</dbReference>
<evidence type="ECO:0000256" key="4">
    <source>
        <dbReference type="ARBA" id="ARBA00022527"/>
    </source>
</evidence>
<keyword evidence="11" id="KW-0539">Nucleus</keyword>
<dbReference type="GO" id="GO:0004674">
    <property type="term" value="F:protein serine/threonine kinase activity"/>
    <property type="evidence" value="ECO:0007669"/>
    <property type="project" value="UniProtKB-KW"/>
</dbReference>
<evidence type="ECO:0000256" key="9">
    <source>
        <dbReference type="ARBA" id="ARBA00022840"/>
    </source>
</evidence>
<evidence type="ECO:0000256" key="11">
    <source>
        <dbReference type="ARBA" id="ARBA00023242"/>
    </source>
</evidence>
<dbReference type="GO" id="GO:0005634">
    <property type="term" value="C:nucleus"/>
    <property type="evidence" value="ECO:0007669"/>
    <property type="project" value="UniProtKB-SubCell"/>
</dbReference>
<dbReference type="PROSITE" id="PS00916">
    <property type="entry name" value="PI3_4_KINASE_2"/>
    <property type="match status" value="1"/>
</dbReference>
<evidence type="ECO:0000256" key="10">
    <source>
        <dbReference type="ARBA" id="ARBA00023204"/>
    </source>
</evidence>
<dbReference type="SMART" id="SM01343">
    <property type="entry name" value="FATC"/>
    <property type="match status" value="1"/>
</dbReference>
<dbReference type="Proteomes" id="UP000600918">
    <property type="component" value="Unassembled WGS sequence"/>
</dbReference>
<dbReference type="PROSITE" id="PS50290">
    <property type="entry name" value="PI3_4_KINASE_3"/>
    <property type="match status" value="1"/>
</dbReference>
<dbReference type="InterPro" id="IPR003151">
    <property type="entry name" value="PIK-rel_kinase_FAT"/>
</dbReference>
<dbReference type="GO" id="GO:0006281">
    <property type="term" value="P:DNA repair"/>
    <property type="evidence" value="ECO:0007669"/>
    <property type="project" value="UniProtKB-KW"/>
</dbReference>
<keyword evidence="9" id="KW-0067">ATP-binding</keyword>
<comment type="similarity">
    <text evidence="2">Belongs to the PI3/PI4-kinase family. ATM subfamily.</text>
</comment>
<evidence type="ECO:0000256" key="2">
    <source>
        <dbReference type="ARBA" id="ARBA00010769"/>
    </source>
</evidence>
<dbReference type="InterPro" id="IPR036940">
    <property type="entry name" value="PI3/4_kinase_cat_sf"/>
</dbReference>
<dbReference type="SMART" id="SM00146">
    <property type="entry name" value="PI3Kc"/>
    <property type="match status" value="1"/>
</dbReference>
<accession>A0A834PF76</accession>
<dbReference type="InterPro" id="IPR011009">
    <property type="entry name" value="Kinase-like_dom_sf"/>
</dbReference>
<dbReference type="PROSITE" id="PS51189">
    <property type="entry name" value="FAT"/>
    <property type="match status" value="1"/>
</dbReference>
<comment type="subcellular location">
    <subcellularLocation>
        <location evidence="1">Nucleus</location>
    </subcellularLocation>
</comment>
<dbReference type="InterPro" id="IPR018936">
    <property type="entry name" value="PI3/4_kinase_CS"/>
</dbReference>
<dbReference type="InterPro" id="IPR014009">
    <property type="entry name" value="PIK_FAT"/>
</dbReference>
<dbReference type="Pfam" id="PF08064">
    <property type="entry name" value="UME"/>
    <property type="match status" value="1"/>
</dbReference>
<dbReference type="GO" id="GO:0000723">
    <property type="term" value="P:telomere maintenance"/>
    <property type="evidence" value="ECO:0007669"/>
    <property type="project" value="TreeGrafter"/>
</dbReference>
<dbReference type="Gene3D" id="1.10.1070.11">
    <property type="entry name" value="Phosphatidylinositol 3-/4-kinase, catalytic domain"/>
    <property type="match status" value="1"/>
</dbReference>
<keyword evidence="17" id="KW-1185">Reference proteome</keyword>
<feature type="domain" description="FAT" evidence="14">
    <location>
        <begin position="1498"/>
        <end position="2047"/>
    </location>
</feature>
<evidence type="ECO:0000256" key="3">
    <source>
        <dbReference type="ARBA" id="ARBA00012513"/>
    </source>
</evidence>
<feature type="domain" description="PI3K/PI4K catalytic" evidence="13">
    <location>
        <begin position="2155"/>
        <end position="2466"/>
    </location>
</feature>
<dbReference type="InterPro" id="IPR050517">
    <property type="entry name" value="DDR_Repair_Kinase"/>
</dbReference>
<dbReference type="GO" id="GO:0005524">
    <property type="term" value="F:ATP binding"/>
    <property type="evidence" value="ECO:0007669"/>
    <property type="project" value="UniProtKB-KW"/>
</dbReference>
<dbReference type="Pfam" id="PF02260">
    <property type="entry name" value="FATC"/>
    <property type="match status" value="1"/>
</dbReference>
<comment type="caution">
    <text evidence="16">The sequence shown here is derived from an EMBL/GenBank/DDBJ whole genome shotgun (WGS) entry which is preliminary data.</text>
</comment>
<gene>
    <name evidence="16" type="ORF">H0235_000432</name>
</gene>
<sequence length="2499" mass="288637">MQRDEKTGIVAKGNWEWGVAVAESLWKFIHCPVTTIFSDYKSVTAEQILCSLLESILKSSLNLRNVLIPPYNVIPYDDNLYVQYEAFTTWFFGAMFYIIGNPLSNEVLLKSIEVQACMLRILSAHHSITFTKISMKYISILEELARFYEHAKENDEIILNNFMTIDNCIPDLDLSTYPVAIKFDFITSVQRSILEIINKSGISTWDQEKLWNIFIETLVKSAPDIKLNILELSTQLIELCDSTSQYASTLIIYTTEIIRTIPTWTSFGQLTVEALNQYIKTLLELIHKSVASTNLTTLCFEIIDLLEHEFMLVEIEVEALKSLKKEICQKIKEYLLLEPRSCTPVEAKKFIKYFHNCPEFIPVFMCYIFFEIKYNDSITDKVNLEEVIESWFLLKQELIAAMQTNRYSDMLHILHGSCLLQNWITEHKINVILYEDGLNVILKKLIYELNFGKNEIKEIILRSIMCVMIHNESNKDLIEFILTLPFMKNIKETAEINQTGIDTLKSLSNEMKAKCFMTICGHGKKENRLYLIRTFIINNEIQLAIIGINSITTLMKNSKIKLEDISEFILKPALFSNNELIQEALAITLGHIVCFLSGGFNAIRDLSQILSNTIKCKYCTKIVDNFEKDEYLESCFIEKQHDQLLNQYLQLLKSTSPKVRLRMSKNFIPFTKHIESFSSNNIVRLWLPYMQDENVEIRSNFAIIVGQVLNIRINILKKTGECLLDRVPTNLEEFVDLMINAMVETLIIALDTSNYCLHNTLLKTARNFACVPLYMTERKIVNLLFVTILHPNSSPANVASAVVVYQDIASFLNITPKMLYIRYRKYFITLIMQRAVCNYLDCSYNIATSIHRVAKCIGYHGSRELLRKDGHYAICYLLSLILQTPKVICLLQDMAELLSTDEKQMLIENFPHICSHSFLNLPLGTGIECLKYVSKLTKISISELTRDSFVGIFEDLMLKFHESPEKIIGFLRIISDYDGTTRPDFSTHERIVAYLKLRLHGILVKYDVNLGPKSDEYTQKSTLASLATLMRYMGAEQLAPLRYKILATLRVSVGFKRPTFGPIICDAWDAFIHNMPMEDLGPLLPTICISIIPLLENYSKNVNEMLEFLFNENNNISNYISDLFFIDDMKVSSHISAIVKKHISEAQPRGFGKNLKLWLKRITHETDEVRMRALVYLQKFLAEHRIELNKMILSDTDVHPLIVELLDTLLMGCQEKDDNIRILYGECLGELGAIEPSLLPRRIISREDSKFIFDMNEEFACAMLFENVRAFQMQKSTQSMDCFSLAIQEILKAYDIRPEGKNSELWNNLPLTTQQIIIPFLTSHYKITVVNDITEFPHPVYGSEAGSSVGKWAYNWLCSMSNNLNHETLNNVLHACRPAFKRDIKTMIFALPYIVSYIVANETEEIHNKLREEIQAVINVRIQPTLDPELVNYRPLRYDYSTKIDDKRISDEARRTRCSQIVFSILDHLQRWLRERRLHQDEKFKSVQTFCSKLDTLVIAEGCYQSHEYHRALMYLEQHMASSGKGLSETTEGGLLAKIYAQLDEPDGVSGILATQNQTPTLQQLVLAHEVSGQLQDAATCYERLAQKEVFKSKYLQGMVHCYLGLDQPFTAKNITEGVLSNRPELEPLMIDNEPFWRLAQFTHLDSASQKNIKDMLLEDFERGIKPDFSIIKKKLVSLLEVASRPGGYQQTYSCIMKLHVLNEFDKAASLMMTDVKQVPLIFEEWDKRGQLIRTSRGIEFVLGMRRATLDLAVKLQAKTTGTENLELKREIGKIWLKSAKIARKAGLHQQAYMYILSAGDSCPPQELYIEQAQLYWQKGCQEEAFTTLKRCFSNCFKPSASYKQMPPGECVEERKQCAKAKLLFAKYNDETLNVDTDISICNYKEAIEVWRAWEKSLLACAQYYESVVDRMSDEEKDIKGRELQIHMMNYYGKSLQYGCKYIHQSMPKMLTIWLDFASRVATRSSHYGQTENDKLRQDCLLKMTKIMDAYQERLPIFMWLTAFSQLVSRICHPSVEVQKTLCTLLVKLLVAYPQHCLWMMASVINSSYPTRQRRCQEILNHSQLKTSEMTKLIKDFNKLWEKLIELSNKSIPDGIMNTTVSQLSRNLPRMFSNTDFSPIMIPATKFRQFILPSKDTSTEFHHPFSSECVQIAGIEEKVVVMQSLQRPRRIELKGSDGKKYLFMCKPKDDLRRDFRLMEFNDIVNKYLQKDPESRQRRLYIRTYSVVPLNEECGFIEWVPNLVGFRPILINLYREKGIALTNRELKTLLCSLKDPLEKKRYIFLNKLLPRHPPVLGDWFRLTFPDPYGWYEARTAYIRTTAVMSMVGYILGLGDRHGENILFDSKCGDCVHVDFSCLFNRGELLDWPERVPFRLTHNMVDAMGPLKVEGPFRRACQITMRVLRQQSSTLLSVLTPFVYDPLVSWNKNQVGEAGEKTNEKAVEHIKNIEQRLKGLVRSQGKKLENIALNLSVEGQTNHLILEAMNIDNLCQMYFGWGAYM</sequence>
<evidence type="ECO:0000313" key="16">
    <source>
        <dbReference type="EMBL" id="KAF7438041.1"/>
    </source>
</evidence>
<dbReference type="GO" id="GO:0005694">
    <property type="term" value="C:chromosome"/>
    <property type="evidence" value="ECO:0007669"/>
    <property type="project" value="TreeGrafter"/>
</dbReference>
<evidence type="ECO:0000313" key="17">
    <source>
        <dbReference type="Proteomes" id="UP000600918"/>
    </source>
</evidence>
<dbReference type="CDD" id="cd00892">
    <property type="entry name" value="PIKKc_ATR"/>
    <property type="match status" value="1"/>
</dbReference>
<dbReference type="InterPro" id="IPR003152">
    <property type="entry name" value="FATC_dom"/>
</dbReference>
<dbReference type="Pfam" id="PF25030">
    <property type="entry name" value="M-HEAT_ATR"/>
    <property type="match status" value="1"/>
</dbReference>
<keyword evidence="6" id="KW-0547">Nucleotide-binding</keyword>
<dbReference type="InterPro" id="IPR012993">
    <property type="entry name" value="UME"/>
</dbReference>
<keyword evidence="5" id="KW-0808">Transferase</keyword>
<evidence type="ECO:0000256" key="5">
    <source>
        <dbReference type="ARBA" id="ARBA00022679"/>
    </source>
</evidence>
<proteinExistence type="inferred from homology"/>
<evidence type="ECO:0000256" key="7">
    <source>
        <dbReference type="ARBA" id="ARBA00022763"/>
    </source>
</evidence>
<dbReference type="PROSITE" id="PS51190">
    <property type="entry name" value="FATC"/>
    <property type="match status" value="1"/>
</dbReference>
<evidence type="ECO:0000259" key="15">
    <source>
        <dbReference type="PROSITE" id="PS51190"/>
    </source>
</evidence>
<evidence type="ECO:0000259" key="13">
    <source>
        <dbReference type="PROSITE" id="PS50290"/>
    </source>
</evidence>
<evidence type="ECO:0000256" key="1">
    <source>
        <dbReference type="ARBA" id="ARBA00004123"/>
    </source>
</evidence>
<dbReference type="SMART" id="SM00802">
    <property type="entry name" value="UME"/>
    <property type="match status" value="1"/>
</dbReference>
<reference evidence="16" key="1">
    <citation type="journal article" date="2020" name="G3 (Bethesda)">
        <title>High-Quality Assemblies for Three Invasive Social Wasps from the &lt;i&gt;Vespula&lt;/i&gt; Genus.</title>
        <authorList>
            <person name="Harrop T.W.R."/>
            <person name="Guhlin J."/>
            <person name="McLaughlin G.M."/>
            <person name="Permina E."/>
            <person name="Stockwell P."/>
            <person name="Gilligan J."/>
            <person name="Le Lec M.F."/>
            <person name="Gruber M.A.M."/>
            <person name="Quinn O."/>
            <person name="Lovegrove M."/>
            <person name="Duncan E.J."/>
            <person name="Remnant E.J."/>
            <person name="Van Eeckhoven J."/>
            <person name="Graham B."/>
            <person name="Knapp R.A."/>
            <person name="Langford K.W."/>
            <person name="Kronenberg Z."/>
            <person name="Press M.O."/>
            <person name="Eacker S.M."/>
            <person name="Wilson-Rankin E.E."/>
            <person name="Purcell J."/>
            <person name="Lester P.J."/>
            <person name="Dearden P.K."/>
        </authorList>
    </citation>
    <scope>NUCLEOTIDE SEQUENCE</scope>
    <source>
        <strain evidence="16">Volc-1</strain>
    </source>
</reference>
<keyword evidence="7" id="KW-0227">DNA damage</keyword>
<name>A0A834PF76_VESPE</name>
<keyword evidence="4" id="KW-0723">Serine/threonine-protein kinase</keyword>
<dbReference type="Pfam" id="PF00454">
    <property type="entry name" value="PI3_PI4_kinase"/>
    <property type="match status" value="1"/>
</dbReference>
<evidence type="ECO:0000256" key="6">
    <source>
        <dbReference type="ARBA" id="ARBA00022741"/>
    </source>
</evidence>
<evidence type="ECO:0000256" key="8">
    <source>
        <dbReference type="ARBA" id="ARBA00022777"/>
    </source>
</evidence>
<dbReference type="EC" id="2.7.11.1" evidence="3"/>
<feature type="domain" description="FATC" evidence="15">
    <location>
        <begin position="2467"/>
        <end position="2499"/>
    </location>
</feature>
<dbReference type="Gene3D" id="3.30.1010.10">
    <property type="entry name" value="Phosphatidylinositol 3-kinase Catalytic Subunit, Chain A, domain 4"/>
    <property type="match status" value="1"/>
</dbReference>
<evidence type="ECO:0000259" key="14">
    <source>
        <dbReference type="PROSITE" id="PS51189"/>
    </source>
</evidence>
<keyword evidence="8" id="KW-0418">Kinase</keyword>
<evidence type="ECO:0000256" key="12">
    <source>
        <dbReference type="ARBA" id="ARBA00024420"/>
    </source>
</evidence>
<dbReference type="PANTHER" id="PTHR11139">
    <property type="entry name" value="ATAXIA TELANGIECTASIA MUTATED ATM -RELATED"/>
    <property type="match status" value="1"/>
</dbReference>
<dbReference type="SUPFAM" id="SSF56112">
    <property type="entry name" value="Protein kinase-like (PK-like)"/>
    <property type="match status" value="1"/>
</dbReference>
<dbReference type="GO" id="GO:0000077">
    <property type="term" value="P:DNA damage checkpoint signaling"/>
    <property type="evidence" value="ECO:0007669"/>
    <property type="project" value="TreeGrafter"/>
</dbReference>
<keyword evidence="10" id="KW-0234">DNA repair</keyword>
<dbReference type="InterPro" id="IPR056802">
    <property type="entry name" value="ATR-like_M-HEAT"/>
</dbReference>
<dbReference type="InterPro" id="IPR057564">
    <property type="entry name" value="HEAT_ATR"/>
</dbReference>